<feature type="compositionally biased region" description="Low complexity" evidence="1">
    <location>
        <begin position="102"/>
        <end position="111"/>
    </location>
</feature>
<feature type="region of interest" description="Disordered" evidence="1">
    <location>
        <begin position="72"/>
        <end position="119"/>
    </location>
</feature>
<accession>A0A3P6R783</accession>
<name>A0A3P6R783_CYLGO</name>
<evidence type="ECO:0000256" key="1">
    <source>
        <dbReference type="SAM" id="MobiDB-lite"/>
    </source>
</evidence>
<dbReference type="AlphaFoldDB" id="A0A3P6R783"/>
<dbReference type="OrthoDB" id="5875723at2759"/>
<evidence type="ECO:0000313" key="2">
    <source>
        <dbReference type="EMBL" id="VDK51393.1"/>
    </source>
</evidence>
<dbReference type="Proteomes" id="UP000271889">
    <property type="component" value="Unassembled WGS sequence"/>
</dbReference>
<reference evidence="2 3" key="1">
    <citation type="submission" date="2018-11" db="EMBL/GenBank/DDBJ databases">
        <authorList>
            <consortium name="Pathogen Informatics"/>
        </authorList>
    </citation>
    <scope>NUCLEOTIDE SEQUENCE [LARGE SCALE GENOMIC DNA]</scope>
</reference>
<protein>
    <submittedName>
        <fullName evidence="2">Uncharacterized protein</fullName>
    </submittedName>
</protein>
<proteinExistence type="predicted"/>
<feature type="compositionally biased region" description="Basic and acidic residues" evidence="1">
    <location>
        <begin position="8"/>
        <end position="51"/>
    </location>
</feature>
<sequence>MSSLSLSKLEDNDANAAHRGDSTAQDVDCHESTEKSDTRHTSLSRMGRERAPFGKGLFQMLAALKHKDEQFATPSPMVKSPFTEPASSLVSRSFDHKENSSCDEMSPSSSSTDPCADVSSSINISKSTAVDSQVPDALSQEKQVDEQESVLDGLVFPECSEDLKRYLDFIRKIVATYNLEYNIQPKASF</sequence>
<evidence type="ECO:0000313" key="3">
    <source>
        <dbReference type="Proteomes" id="UP000271889"/>
    </source>
</evidence>
<dbReference type="EMBL" id="UYRV01004335">
    <property type="protein sequence ID" value="VDK51393.1"/>
    <property type="molecule type" value="Genomic_DNA"/>
</dbReference>
<organism evidence="2 3">
    <name type="scientific">Cylicostephanus goldi</name>
    <name type="common">Nematode worm</name>
    <dbReference type="NCBI Taxonomy" id="71465"/>
    <lineage>
        <taxon>Eukaryota</taxon>
        <taxon>Metazoa</taxon>
        <taxon>Ecdysozoa</taxon>
        <taxon>Nematoda</taxon>
        <taxon>Chromadorea</taxon>
        <taxon>Rhabditida</taxon>
        <taxon>Rhabditina</taxon>
        <taxon>Rhabditomorpha</taxon>
        <taxon>Strongyloidea</taxon>
        <taxon>Strongylidae</taxon>
        <taxon>Cylicostephanus</taxon>
    </lineage>
</organism>
<keyword evidence="3" id="KW-1185">Reference proteome</keyword>
<feature type="region of interest" description="Disordered" evidence="1">
    <location>
        <begin position="1"/>
        <end position="51"/>
    </location>
</feature>
<gene>
    <name evidence="2" type="ORF">CGOC_LOCUS2042</name>
</gene>